<evidence type="ECO:0000313" key="2">
    <source>
        <dbReference type="EMBL" id="NJQ01259.1"/>
    </source>
</evidence>
<dbReference type="RefSeq" id="WP_168101848.1">
    <property type="nucleotide sequence ID" value="NZ_JAATEN010000007.1"/>
</dbReference>
<evidence type="ECO:0000313" key="3">
    <source>
        <dbReference type="Proteomes" id="UP000695264"/>
    </source>
</evidence>
<dbReference type="Proteomes" id="UP000695264">
    <property type="component" value="Unassembled WGS sequence"/>
</dbReference>
<organism evidence="2 3">
    <name type="scientific">Streptomyces zingiberis</name>
    <dbReference type="NCBI Taxonomy" id="2053010"/>
    <lineage>
        <taxon>Bacteria</taxon>
        <taxon>Bacillati</taxon>
        <taxon>Actinomycetota</taxon>
        <taxon>Actinomycetes</taxon>
        <taxon>Kitasatosporales</taxon>
        <taxon>Streptomycetaceae</taxon>
        <taxon>Streptomyces</taxon>
    </lineage>
</organism>
<protein>
    <submittedName>
        <fullName evidence="2">Uncharacterized protein</fullName>
    </submittedName>
</protein>
<gene>
    <name evidence="2" type="ORF">HCK00_12145</name>
</gene>
<keyword evidence="3" id="KW-1185">Reference proteome</keyword>
<proteinExistence type="predicted"/>
<accession>A0ABX1BU59</accession>
<feature type="region of interest" description="Disordered" evidence="1">
    <location>
        <begin position="1"/>
        <end position="73"/>
    </location>
</feature>
<feature type="compositionally biased region" description="Pro residues" evidence="1">
    <location>
        <begin position="18"/>
        <end position="70"/>
    </location>
</feature>
<reference evidence="2 3" key="1">
    <citation type="submission" date="2020-03" db="EMBL/GenBank/DDBJ databases">
        <title>WGS of actinomycetes isolated from Thailand.</title>
        <authorList>
            <person name="Thawai C."/>
        </authorList>
    </citation>
    <scope>NUCLEOTIDE SEQUENCE [LARGE SCALE GENOMIC DNA]</scope>
    <source>
        <strain evidence="2 3">PLAI 1-29</strain>
    </source>
</reference>
<comment type="caution">
    <text evidence="2">The sequence shown here is derived from an EMBL/GenBank/DDBJ whole genome shotgun (WGS) entry which is preliminary data.</text>
</comment>
<evidence type="ECO:0000256" key="1">
    <source>
        <dbReference type="SAM" id="MobiDB-lite"/>
    </source>
</evidence>
<name>A0ABX1BU59_9ACTN</name>
<dbReference type="EMBL" id="JAATEN010000007">
    <property type="protein sequence ID" value="NJQ01259.1"/>
    <property type="molecule type" value="Genomic_DNA"/>
</dbReference>
<sequence>MTEPRRAVPAHAPTASPAEPPPHPTPPGGHPADPPPETPPGPTPPTPDPALPPHPTPPASASPPPTPPPGTAVRDTVRARVGIVTGHEGPYLRLRPLSGGREWAADPADVHPLDASELLSAQVAEANTRTRRALRERRLP</sequence>